<dbReference type="RefSeq" id="WP_131310748.1">
    <property type="nucleotide sequence ID" value="NZ_SJFN01000028.1"/>
</dbReference>
<sequence>MITVKLDVSGLTAGLKRLSTDLRSQLAGAVTSAARAGRTDFYRQAQSELHLRARDIRASQSIDFIRASPATLKSTFTPSTKSSNMADTGISWTRPGGLTALTHVVTKGSKTFSRGFIIKGKAVHRTGSARNAIKSLRTTKPSTLMSQEDAPARIAWETTTTERLNQALPVAVERAIAKAGF</sequence>
<evidence type="ECO:0000313" key="2">
    <source>
        <dbReference type="Proteomes" id="UP000292781"/>
    </source>
</evidence>
<dbReference type="Proteomes" id="UP000292781">
    <property type="component" value="Unassembled WGS sequence"/>
</dbReference>
<protein>
    <submittedName>
        <fullName evidence="1">Uncharacterized protein</fullName>
    </submittedName>
</protein>
<evidence type="ECO:0000313" key="1">
    <source>
        <dbReference type="EMBL" id="TBW35069.1"/>
    </source>
</evidence>
<name>A0A4Q9VKN6_9HYPH</name>
<dbReference type="AlphaFoldDB" id="A0A4Q9VKN6"/>
<proteinExistence type="predicted"/>
<reference evidence="1 2" key="1">
    <citation type="submission" date="2019-02" db="EMBL/GenBank/DDBJ databases">
        <title>Siculibacillus lacustris gen. nov., sp. nov., a new rosette-forming bacterium isolated from a freshwater crater lake (Lake St. Ana, Romania).</title>
        <authorList>
            <person name="Felfoldi T."/>
            <person name="Marton Z."/>
            <person name="Szabo A."/>
            <person name="Mentes A."/>
            <person name="Boka K."/>
            <person name="Marialigeti K."/>
            <person name="Mathe I."/>
            <person name="Koncz M."/>
            <person name="Schumann P."/>
            <person name="Toth E."/>
        </authorList>
    </citation>
    <scope>NUCLEOTIDE SEQUENCE [LARGE SCALE GENOMIC DNA]</scope>
    <source>
        <strain evidence="1 2">SA-279</strain>
    </source>
</reference>
<comment type="caution">
    <text evidence="1">The sequence shown here is derived from an EMBL/GenBank/DDBJ whole genome shotgun (WGS) entry which is preliminary data.</text>
</comment>
<accession>A0A4Q9VKN6</accession>
<keyword evidence="2" id="KW-1185">Reference proteome</keyword>
<dbReference type="EMBL" id="SJFN01000028">
    <property type="protein sequence ID" value="TBW35069.1"/>
    <property type="molecule type" value="Genomic_DNA"/>
</dbReference>
<gene>
    <name evidence="1" type="ORF">EYW49_16600</name>
</gene>
<organism evidence="1 2">
    <name type="scientific">Siculibacillus lacustris</name>
    <dbReference type="NCBI Taxonomy" id="1549641"/>
    <lineage>
        <taxon>Bacteria</taxon>
        <taxon>Pseudomonadati</taxon>
        <taxon>Pseudomonadota</taxon>
        <taxon>Alphaproteobacteria</taxon>
        <taxon>Hyphomicrobiales</taxon>
        <taxon>Ancalomicrobiaceae</taxon>
        <taxon>Siculibacillus</taxon>
    </lineage>
</organism>